<evidence type="ECO:0000256" key="1">
    <source>
        <dbReference type="ARBA" id="ARBA00022669"/>
    </source>
</evidence>
<dbReference type="Pfam" id="PF01476">
    <property type="entry name" value="LysM"/>
    <property type="match status" value="2"/>
</dbReference>
<dbReference type="Gene3D" id="3.10.350.10">
    <property type="entry name" value="LysM domain"/>
    <property type="match status" value="2"/>
</dbReference>
<keyword evidence="3" id="KW-0843">Virulence</keyword>
<dbReference type="EMBL" id="JAPQKN010000003">
    <property type="protein sequence ID" value="KAJ5166767.1"/>
    <property type="molecule type" value="Genomic_DNA"/>
</dbReference>
<keyword evidence="6" id="KW-1185">Reference proteome</keyword>
<dbReference type="AlphaFoldDB" id="A0A9W9LMN4"/>
<keyword evidence="1" id="KW-0147">Chitin-binding</keyword>
<dbReference type="InterPro" id="IPR036779">
    <property type="entry name" value="LysM_dom_sf"/>
</dbReference>
<evidence type="ECO:0000256" key="2">
    <source>
        <dbReference type="ARBA" id="ARBA00022729"/>
    </source>
</evidence>
<dbReference type="SUPFAM" id="SSF54106">
    <property type="entry name" value="LysM domain"/>
    <property type="match status" value="2"/>
</dbReference>
<dbReference type="RefSeq" id="XP_056543228.1">
    <property type="nucleotide sequence ID" value="XM_056687673.1"/>
</dbReference>
<reference evidence="5" key="2">
    <citation type="journal article" date="2023" name="IMA Fungus">
        <title>Comparative genomic study of the Penicillium genus elucidates a diverse pangenome and 15 lateral gene transfer events.</title>
        <authorList>
            <person name="Petersen C."/>
            <person name="Sorensen T."/>
            <person name="Nielsen M.R."/>
            <person name="Sondergaard T.E."/>
            <person name="Sorensen J.L."/>
            <person name="Fitzpatrick D.A."/>
            <person name="Frisvad J.C."/>
            <person name="Nielsen K.L."/>
        </authorList>
    </citation>
    <scope>NUCLEOTIDE SEQUENCE</scope>
    <source>
        <strain evidence="5">IBT 26290</strain>
    </source>
</reference>
<dbReference type="InterPro" id="IPR052210">
    <property type="entry name" value="LysM1-like"/>
</dbReference>
<comment type="caution">
    <text evidence="5">The sequence shown here is derived from an EMBL/GenBank/DDBJ whole genome shotgun (WGS) entry which is preliminary data.</text>
</comment>
<sequence>MVSNCDAFYKVTAGDTCVDIANSHSIPVSSFYSWNPAVKADCTGLQASEYVCVDVKSSATSTGITTPAPIQTGMVSNCDNFYKVVTNDQCGQIASEYSIPLSSFYSWNLAVRTDCSGLQASEYVCVGVAGAAAPTATSA</sequence>
<dbReference type="InterPro" id="IPR018392">
    <property type="entry name" value="LysM"/>
</dbReference>
<keyword evidence="2" id="KW-0732">Signal</keyword>
<feature type="domain" description="LysM" evidence="4">
    <location>
        <begin position="80"/>
        <end position="126"/>
    </location>
</feature>
<gene>
    <name evidence="5" type="ORF">N7482_005548</name>
</gene>
<name>A0A9W9LMN4_9EURO</name>
<dbReference type="CDD" id="cd00118">
    <property type="entry name" value="LysM"/>
    <property type="match status" value="2"/>
</dbReference>
<reference evidence="5" key="1">
    <citation type="submission" date="2022-11" db="EMBL/GenBank/DDBJ databases">
        <authorList>
            <person name="Petersen C."/>
        </authorList>
    </citation>
    <scope>NUCLEOTIDE SEQUENCE</scope>
    <source>
        <strain evidence="5">IBT 26290</strain>
    </source>
</reference>
<evidence type="ECO:0000256" key="3">
    <source>
        <dbReference type="ARBA" id="ARBA00023026"/>
    </source>
</evidence>
<dbReference type="Proteomes" id="UP001149163">
    <property type="component" value="Unassembled WGS sequence"/>
</dbReference>
<dbReference type="SMART" id="SM00257">
    <property type="entry name" value="LysM"/>
    <property type="match status" value="2"/>
</dbReference>
<accession>A0A9W9LMN4</accession>
<evidence type="ECO:0000313" key="5">
    <source>
        <dbReference type="EMBL" id="KAJ5166767.1"/>
    </source>
</evidence>
<dbReference type="OrthoDB" id="5985073at2759"/>
<dbReference type="PROSITE" id="PS51782">
    <property type="entry name" value="LYSM"/>
    <property type="match status" value="2"/>
</dbReference>
<protein>
    <recommendedName>
        <fullName evidence="4">LysM domain-containing protein</fullName>
    </recommendedName>
</protein>
<organism evidence="5 6">
    <name type="scientific">Penicillium canariense</name>
    <dbReference type="NCBI Taxonomy" id="189055"/>
    <lineage>
        <taxon>Eukaryota</taxon>
        <taxon>Fungi</taxon>
        <taxon>Dikarya</taxon>
        <taxon>Ascomycota</taxon>
        <taxon>Pezizomycotina</taxon>
        <taxon>Eurotiomycetes</taxon>
        <taxon>Eurotiomycetidae</taxon>
        <taxon>Eurotiales</taxon>
        <taxon>Aspergillaceae</taxon>
        <taxon>Penicillium</taxon>
    </lineage>
</organism>
<evidence type="ECO:0000259" key="4">
    <source>
        <dbReference type="PROSITE" id="PS51782"/>
    </source>
</evidence>
<proteinExistence type="predicted"/>
<dbReference type="PANTHER" id="PTHR34997:SF2">
    <property type="entry name" value="LYSM DOMAIN-CONTAINING PROTEIN-RELATED"/>
    <property type="match status" value="1"/>
</dbReference>
<dbReference type="PANTHER" id="PTHR34997">
    <property type="entry name" value="AM15"/>
    <property type="match status" value="1"/>
</dbReference>
<evidence type="ECO:0000313" key="6">
    <source>
        <dbReference type="Proteomes" id="UP001149163"/>
    </source>
</evidence>
<dbReference type="GeneID" id="81426849"/>
<dbReference type="GO" id="GO:0008061">
    <property type="term" value="F:chitin binding"/>
    <property type="evidence" value="ECO:0007669"/>
    <property type="project" value="UniProtKB-KW"/>
</dbReference>
<feature type="domain" description="LysM" evidence="4">
    <location>
        <begin position="7"/>
        <end position="53"/>
    </location>
</feature>